<dbReference type="CDD" id="cd16277">
    <property type="entry name" value="metallo-hydrolase-like_MBL-fold"/>
    <property type="match status" value="1"/>
</dbReference>
<dbReference type="Pfam" id="PF00753">
    <property type="entry name" value="Lactamase_B"/>
    <property type="match status" value="1"/>
</dbReference>
<dbReference type="InterPro" id="IPR001279">
    <property type="entry name" value="Metallo-B-lactamas"/>
</dbReference>
<dbReference type="PANTHER" id="PTHR42978:SF6">
    <property type="entry name" value="QUORUM-QUENCHING LACTONASE YTNP-RELATED"/>
    <property type="match status" value="1"/>
</dbReference>
<evidence type="ECO:0000256" key="5">
    <source>
        <dbReference type="SAM" id="MobiDB-lite"/>
    </source>
</evidence>
<dbReference type="PANTHER" id="PTHR42978">
    <property type="entry name" value="QUORUM-QUENCHING LACTONASE YTNP-RELATED-RELATED"/>
    <property type="match status" value="1"/>
</dbReference>
<dbReference type="AlphaFoldDB" id="A0A6J4QBF9"/>
<protein>
    <recommendedName>
        <fullName evidence="6">Metallo-beta-lactamase domain-containing protein</fullName>
    </recommendedName>
</protein>
<dbReference type="InterPro" id="IPR036866">
    <property type="entry name" value="RibonucZ/Hydroxyglut_hydro"/>
</dbReference>
<comment type="similarity">
    <text evidence="1">Belongs to the metallo-beta-lactamase superfamily.</text>
</comment>
<dbReference type="Gene3D" id="3.60.15.10">
    <property type="entry name" value="Ribonuclease Z/Hydroxyacylglutathione hydrolase-like"/>
    <property type="match status" value="1"/>
</dbReference>
<keyword evidence="3" id="KW-0378">Hydrolase</keyword>
<evidence type="ECO:0000256" key="2">
    <source>
        <dbReference type="ARBA" id="ARBA00022723"/>
    </source>
</evidence>
<feature type="domain" description="Metallo-beta-lactamase" evidence="6">
    <location>
        <begin position="56"/>
        <end position="245"/>
    </location>
</feature>
<feature type="region of interest" description="Disordered" evidence="5">
    <location>
        <begin position="269"/>
        <end position="288"/>
    </location>
</feature>
<dbReference type="SMART" id="SM00849">
    <property type="entry name" value="Lactamase_B"/>
    <property type="match status" value="1"/>
</dbReference>
<dbReference type="GO" id="GO:0016787">
    <property type="term" value="F:hydrolase activity"/>
    <property type="evidence" value="ECO:0007669"/>
    <property type="project" value="UniProtKB-KW"/>
</dbReference>
<name>A0A6J4QBF9_9ACTN</name>
<proteinExistence type="inferred from homology"/>
<keyword evidence="4" id="KW-0862">Zinc</keyword>
<keyword evidence="2" id="KW-0479">Metal-binding</keyword>
<dbReference type="InterPro" id="IPR051013">
    <property type="entry name" value="MBL_superfamily_lactonases"/>
</dbReference>
<reference evidence="7" key="1">
    <citation type="submission" date="2020-02" db="EMBL/GenBank/DDBJ databases">
        <authorList>
            <person name="Meier V. D."/>
        </authorList>
    </citation>
    <scope>NUCLEOTIDE SEQUENCE</scope>
    <source>
        <strain evidence="7">AVDCRST_MAG78</strain>
    </source>
</reference>
<evidence type="ECO:0000256" key="3">
    <source>
        <dbReference type="ARBA" id="ARBA00022801"/>
    </source>
</evidence>
<evidence type="ECO:0000259" key="6">
    <source>
        <dbReference type="SMART" id="SM00849"/>
    </source>
</evidence>
<organism evidence="7">
    <name type="scientific">uncultured Rubrobacteraceae bacterium</name>
    <dbReference type="NCBI Taxonomy" id="349277"/>
    <lineage>
        <taxon>Bacteria</taxon>
        <taxon>Bacillati</taxon>
        <taxon>Actinomycetota</taxon>
        <taxon>Rubrobacteria</taxon>
        <taxon>Rubrobacterales</taxon>
        <taxon>Rubrobacteraceae</taxon>
        <taxon>environmental samples</taxon>
    </lineage>
</organism>
<evidence type="ECO:0000313" key="7">
    <source>
        <dbReference type="EMBL" id="CAA9439095.1"/>
    </source>
</evidence>
<dbReference type="GO" id="GO:0046872">
    <property type="term" value="F:metal ion binding"/>
    <property type="evidence" value="ECO:0007669"/>
    <property type="project" value="UniProtKB-KW"/>
</dbReference>
<evidence type="ECO:0000256" key="1">
    <source>
        <dbReference type="ARBA" id="ARBA00007749"/>
    </source>
</evidence>
<accession>A0A6J4QBF9</accession>
<gene>
    <name evidence="7" type="ORF">AVDCRST_MAG78-2284</name>
</gene>
<sequence>MKSIIVGEVEITALTDLEGPFFGLERVFPGVTADQWATYLRRYPWAFANDRTLHGRIGAYLLRSPDRTVLVDAGIGSLDFGIHGRLLEDLEENGVRTEEVDVVFLTHLHGDHLGWSLTAEGEPTFPRARYVAQAAEWEASYQRVERMLSPLESLGVLDLLDGEEPVTEEAMAIPTPGHSPGHASLLVSSGGEQAVVTGDVIVHPAQATEPTWNTRFDADKEQAAFTREMLLEWAEADGITLAAGHIPGSGFGRVVREEGRRYWRAIQGQERDALSRTEEEEIHGSRTE</sequence>
<dbReference type="SUPFAM" id="SSF56281">
    <property type="entry name" value="Metallo-hydrolase/oxidoreductase"/>
    <property type="match status" value="1"/>
</dbReference>
<evidence type="ECO:0000256" key="4">
    <source>
        <dbReference type="ARBA" id="ARBA00022833"/>
    </source>
</evidence>
<dbReference type="EMBL" id="CADCVB010000151">
    <property type="protein sequence ID" value="CAA9439095.1"/>
    <property type="molecule type" value="Genomic_DNA"/>
</dbReference>